<feature type="chain" id="PRO_5014999176" evidence="2">
    <location>
        <begin position="30"/>
        <end position="1519"/>
    </location>
</feature>
<feature type="compositionally biased region" description="Acidic residues" evidence="1">
    <location>
        <begin position="1236"/>
        <end position="1252"/>
    </location>
</feature>
<feature type="compositionally biased region" description="Low complexity" evidence="1">
    <location>
        <begin position="487"/>
        <end position="505"/>
    </location>
</feature>
<feature type="region of interest" description="Disordered" evidence="1">
    <location>
        <begin position="1015"/>
        <end position="1061"/>
    </location>
</feature>
<feature type="compositionally biased region" description="Polar residues" evidence="1">
    <location>
        <begin position="1223"/>
        <end position="1233"/>
    </location>
</feature>
<feature type="compositionally biased region" description="Basic and acidic residues" evidence="1">
    <location>
        <begin position="794"/>
        <end position="808"/>
    </location>
</feature>
<reference evidence="3" key="1">
    <citation type="submission" date="2018-01" db="EMBL/GenBank/DDBJ databases">
        <title>An insight into the sialome of Amazonian anophelines.</title>
        <authorList>
            <person name="Ribeiro J.M."/>
            <person name="Scarpassa V."/>
            <person name="Calvo E."/>
        </authorList>
    </citation>
    <scope>NUCLEOTIDE SEQUENCE</scope>
</reference>
<feature type="region of interest" description="Disordered" evidence="1">
    <location>
        <begin position="1223"/>
        <end position="1293"/>
    </location>
</feature>
<feature type="region of interest" description="Disordered" evidence="1">
    <location>
        <begin position="687"/>
        <end position="733"/>
    </location>
</feature>
<feature type="region of interest" description="Disordered" evidence="1">
    <location>
        <begin position="1305"/>
        <end position="1326"/>
    </location>
</feature>
<sequence length="1519" mass="157484">MAAANGLSQGESLLLLPLLQGLLLSNAAALGYRLPSALVTGTPGDVSGSSGGTGGSSSSGSGSHGSGTSGGSSGSNGETAGRSGVGVASVSTGPPVEDSGTESGEDLRLLVAGLHDNLGLYQPVKGSGQPEGVGAGVGRASESGSATVSASGTNGAGGIVVGRGVATKQRATGGAATATAATVVAPSGASAPSAANAPNVLSEVTAALERLQRTLRGGEPAEGGAALGGPGEVMQLDAEQRYALLALVARLQQGLLQPDKIAEPILADGGSVGGRRPSLGEPSTAGSLDASQPPNRPNNNNNNNSNRSGNSRFGAKRRTNRSNRHTVGVSREELADARRFIEEMVMMDHHQQPAVGQRSVVLGAALEPAPPPPPHTTVMIANHNTAGAHLLQKQHSLGPETLGRSVANGGLPESPAFAMKRPSQFMPKEIPYRQPPTNHQQMTLLLSPPPPTTPPSTVYEGAAPLVPARSKTGKQKLLLRQSLSVDQAQPPTTTGQPSSSSAATATNHEVKPIDLHKHSTPLVSLAKQQQQQQQQQEQNKQPSSNVKQPLDQQQEQPFKAKSSQRAHMKKYSLNGVSGGEVSSEDDDDDEAEPRPPSKTAEQVVLRHHKGNLGGGHPSSIVVNTVQKIVNREVKAASAAAAATAAAPDGGVNNGVSAGRQPACNKYTTKKLRMKRANTIDIPKNLLAADDNSEDEGGDVGEGRVAKSRSQGKGKAAAPSFPHHPPLSGGPAVAAPAVEVPDFRPRTENDLKFLAFLQRQNQQQSQRQVWSNPLREAHVGSNNWTNKFDHLKSNFEGVGDRRSRSELPPRHGAAPKASAMSFWRKQAESSSFDEGTHRSGGQQSVSKAAPTAAGTKQPTIGGRSSTASNPSSAIASSPPVVEGRLVLPKSNRREMAGGTAGSGSPQSQNQFSHAPASVFKPIPRKLPPANLEFKPIQPSAKAIVKPIPAHASNATGLVKQLVAAGFHETAPDAVKPEPMNIQLGLVRSLAAQGYQETPFVPLPKLERTPTHNVLNYKPRPDASSMEQLPGAAPWAGKRSSGGGGGGESGTGMSGTSGTSTGSRVASIASSKFTANPFGHAKPVAAAATLPAQPPLTYHGSLKYSERPLAYQVLPGGGIGTVAAYEKRPSLPDVSAIGSGGGGGASGGGNSTFTFTDYSQPTSVSTFALNRSESLTNPDNEPLVLTSYNNVYSPSAIATRSARSPQAGSGAPKQQQQITYLAVNVDQQSSSSLSPANGDDDDDEYDGDDLDSVDSQEMRAVSKVMRGPVSQQATYSAASRRPTHLSAHQDSRGLLPIAQSLQSTLKKIKDKSPTPPKYPTQPPPPPPHFEPTGGAHIIYNNVTHPLARTKSSHTLTVSQQPAPATTSINDKQRTVEAYFAGQHPMARTTSSHNLATLRDKTGLVAARTNAVRPVSYALATGGYHHSRPAPAANAAAQYQPTNSHYYFASAHQSPAYRQPAGMLPVHAGAGAGTGPSSSSFGGGTLLRSRTMPHIPLGNLALLDENNVEDAFEELMNQSFAV</sequence>
<feature type="compositionally biased region" description="Basic residues" evidence="1">
    <location>
        <begin position="314"/>
        <end position="324"/>
    </location>
</feature>
<feature type="region of interest" description="Disordered" evidence="1">
    <location>
        <begin position="267"/>
        <end position="331"/>
    </location>
</feature>
<evidence type="ECO:0000256" key="1">
    <source>
        <dbReference type="SAM" id="MobiDB-lite"/>
    </source>
</evidence>
<feature type="compositionally biased region" description="Low complexity" evidence="1">
    <location>
        <begin position="863"/>
        <end position="878"/>
    </location>
</feature>
<evidence type="ECO:0000256" key="2">
    <source>
        <dbReference type="SAM" id="SignalP"/>
    </source>
</evidence>
<feature type="region of interest" description="Disordered" evidence="1">
    <location>
        <begin position="523"/>
        <end position="601"/>
    </location>
</feature>
<dbReference type="EMBL" id="GGFL01007092">
    <property type="protein sequence ID" value="MBW71270.1"/>
    <property type="molecule type" value="Transcribed_RNA"/>
</dbReference>
<proteinExistence type="predicted"/>
<feature type="compositionally biased region" description="Polar residues" evidence="1">
    <location>
        <begin position="901"/>
        <end position="911"/>
    </location>
</feature>
<feature type="compositionally biased region" description="Polar residues" evidence="1">
    <location>
        <begin position="142"/>
        <end position="151"/>
    </location>
</feature>
<feature type="region of interest" description="Disordered" evidence="1">
    <location>
        <begin position="794"/>
        <end position="912"/>
    </location>
</feature>
<feature type="compositionally biased region" description="Gly residues" evidence="1">
    <location>
        <begin position="1038"/>
        <end position="1053"/>
    </location>
</feature>
<feature type="region of interest" description="Disordered" evidence="1">
    <location>
        <begin position="122"/>
        <end position="153"/>
    </location>
</feature>
<accession>A0A2M4D111</accession>
<evidence type="ECO:0000313" key="3">
    <source>
        <dbReference type="EMBL" id="MBW71270.1"/>
    </source>
</evidence>
<name>A0A2M4D111_ANODA</name>
<feature type="region of interest" description="Disordered" evidence="1">
    <location>
        <begin position="482"/>
        <end position="505"/>
    </location>
</feature>
<feature type="signal peptide" evidence="2">
    <location>
        <begin position="1"/>
        <end position="29"/>
    </location>
</feature>
<feature type="compositionally biased region" description="Gly residues" evidence="1">
    <location>
        <begin position="49"/>
        <end position="74"/>
    </location>
</feature>
<organism evidence="3">
    <name type="scientific">Anopheles darlingi</name>
    <name type="common">Mosquito</name>
    <dbReference type="NCBI Taxonomy" id="43151"/>
    <lineage>
        <taxon>Eukaryota</taxon>
        <taxon>Metazoa</taxon>
        <taxon>Ecdysozoa</taxon>
        <taxon>Arthropoda</taxon>
        <taxon>Hexapoda</taxon>
        <taxon>Insecta</taxon>
        <taxon>Pterygota</taxon>
        <taxon>Neoptera</taxon>
        <taxon>Endopterygota</taxon>
        <taxon>Diptera</taxon>
        <taxon>Nematocera</taxon>
        <taxon>Culicoidea</taxon>
        <taxon>Culicidae</taxon>
        <taxon>Anophelinae</taxon>
        <taxon>Anopheles</taxon>
    </lineage>
</organism>
<feature type="compositionally biased region" description="Pro residues" evidence="1">
    <location>
        <begin position="1311"/>
        <end position="1326"/>
    </location>
</feature>
<feature type="region of interest" description="Disordered" evidence="1">
    <location>
        <begin position="39"/>
        <end position="103"/>
    </location>
</feature>
<protein>
    <submittedName>
        <fullName evidence="3">Putative titin isoform x2</fullName>
    </submittedName>
</protein>
<feature type="compositionally biased region" description="Polar residues" evidence="1">
    <location>
        <begin position="827"/>
        <end position="845"/>
    </location>
</feature>
<feature type="compositionally biased region" description="Polar residues" evidence="1">
    <location>
        <begin position="539"/>
        <end position="561"/>
    </location>
</feature>
<feature type="compositionally biased region" description="Low complexity" evidence="1">
    <location>
        <begin position="297"/>
        <end position="312"/>
    </location>
</feature>
<feature type="region of interest" description="Disordered" evidence="1">
    <location>
        <begin position="428"/>
        <end position="470"/>
    </location>
</feature>
<keyword evidence="2" id="KW-0732">Signal</keyword>
<feature type="compositionally biased region" description="Acidic residues" evidence="1">
    <location>
        <begin position="582"/>
        <end position="591"/>
    </location>
</feature>
<feature type="compositionally biased region" description="Low complexity" evidence="1">
    <location>
        <begin position="528"/>
        <end position="538"/>
    </location>
</feature>